<dbReference type="SUPFAM" id="SSF55315">
    <property type="entry name" value="L30e-like"/>
    <property type="match status" value="1"/>
</dbReference>
<dbReference type="Gene3D" id="3.40.1280.10">
    <property type="match status" value="1"/>
</dbReference>
<dbReference type="InterPro" id="IPR029028">
    <property type="entry name" value="Alpha/beta_knot_MTases"/>
</dbReference>
<dbReference type="InterPro" id="IPR051259">
    <property type="entry name" value="rRNA_Methyltransferase"/>
</dbReference>
<proteinExistence type="inferred from homology"/>
<dbReference type="Gene3D" id="3.30.1330.30">
    <property type="match status" value="1"/>
</dbReference>
<dbReference type="PANTHER" id="PTHR43191">
    <property type="entry name" value="RRNA METHYLTRANSFERASE 3"/>
    <property type="match status" value="1"/>
</dbReference>
<keyword evidence="2 6" id="KW-0489">Methyltransferase</keyword>
<dbReference type="AlphaFoldDB" id="A0A9D9IRZ5"/>
<dbReference type="GO" id="GO:0032259">
    <property type="term" value="P:methylation"/>
    <property type="evidence" value="ECO:0007669"/>
    <property type="project" value="UniProtKB-KW"/>
</dbReference>
<dbReference type="GO" id="GO:0006396">
    <property type="term" value="P:RNA processing"/>
    <property type="evidence" value="ECO:0007669"/>
    <property type="project" value="InterPro"/>
</dbReference>
<dbReference type="GO" id="GO:0003723">
    <property type="term" value="F:RNA binding"/>
    <property type="evidence" value="ECO:0007669"/>
    <property type="project" value="InterPro"/>
</dbReference>
<comment type="caution">
    <text evidence="6">The sequence shown here is derived from an EMBL/GenBank/DDBJ whole genome shotgun (WGS) entry which is preliminary data.</text>
</comment>
<gene>
    <name evidence="6" type="ORF">IAB88_09365</name>
</gene>
<dbReference type="Pfam" id="PF00588">
    <property type="entry name" value="SpoU_methylase"/>
    <property type="match status" value="1"/>
</dbReference>
<dbReference type="InterPro" id="IPR001537">
    <property type="entry name" value="SpoU_MeTrfase"/>
</dbReference>
<evidence type="ECO:0000313" key="6">
    <source>
        <dbReference type="EMBL" id="MBO8477186.1"/>
    </source>
</evidence>
<feature type="domain" description="MRM3-like substrate binding" evidence="5">
    <location>
        <begin position="5"/>
        <end position="83"/>
    </location>
</feature>
<dbReference type="InterPro" id="IPR029064">
    <property type="entry name" value="Ribosomal_eL30-like_sf"/>
</dbReference>
<organism evidence="6 7">
    <name type="scientific">Candidatus Limisoma faecipullorum</name>
    <dbReference type="NCBI Taxonomy" id="2840854"/>
    <lineage>
        <taxon>Bacteria</taxon>
        <taxon>Pseudomonadati</taxon>
        <taxon>Bacteroidota</taxon>
        <taxon>Bacteroidia</taxon>
        <taxon>Bacteroidales</taxon>
        <taxon>Candidatus Limisoma</taxon>
    </lineage>
</organism>
<accession>A0A9D9IRZ5</accession>
<evidence type="ECO:0000256" key="1">
    <source>
        <dbReference type="ARBA" id="ARBA00007228"/>
    </source>
</evidence>
<evidence type="ECO:0000256" key="2">
    <source>
        <dbReference type="ARBA" id="ARBA00022603"/>
    </source>
</evidence>
<dbReference type="CDD" id="cd18109">
    <property type="entry name" value="SpoU-like_RNA-MTase"/>
    <property type="match status" value="1"/>
</dbReference>
<dbReference type="SUPFAM" id="SSF75217">
    <property type="entry name" value="alpha/beta knot"/>
    <property type="match status" value="1"/>
</dbReference>
<dbReference type="EMBL" id="JADIMC010000112">
    <property type="protein sequence ID" value="MBO8477186.1"/>
    <property type="molecule type" value="Genomic_DNA"/>
</dbReference>
<evidence type="ECO:0000313" key="7">
    <source>
        <dbReference type="Proteomes" id="UP000823598"/>
    </source>
</evidence>
<dbReference type="GO" id="GO:0008173">
    <property type="term" value="F:RNA methyltransferase activity"/>
    <property type="evidence" value="ECO:0007669"/>
    <property type="project" value="InterPro"/>
</dbReference>
<dbReference type="InterPro" id="IPR029026">
    <property type="entry name" value="tRNA_m1G_MTases_N"/>
</dbReference>
<feature type="domain" description="tRNA/rRNA methyltransferase SpoU type" evidence="4">
    <location>
        <begin position="101"/>
        <end position="240"/>
    </location>
</feature>
<dbReference type="InterPro" id="IPR053888">
    <property type="entry name" value="MRM3-like_sub_bind"/>
</dbReference>
<evidence type="ECO:0000259" key="4">
    <source>
        <dbReference type="Pfam" id="PF00588"/>
    </source>
</evidence>
<reference evidence="6" key="2">
    <citation type="journal article" date="2021" name="PeerJ">
        <title>Extensive microbial diversity within the chicken gut microbiome revealed by metagenomics and culture.</title>
        <authorList>
            <person name="Gilroy R."/>
            <person name="Ravi A."/>
            <person name="Getino M."/>
            <person name="Pursley I."/>
            <person name="Horton D.L."/>
            <person name="Alikhan N.F."/>
            <person name="Baker D."/>
            <person name="Gharbi K."/>
            <person name="Hall N."/>
            <person name="Watson M."/>
            <person name="Adriaenssens E.M."/>
            <person name="Foster-Nyarko E."/>
            <person name="Jarju S."/>
            <person name="Secka A."/>
            <person name="Antonio M."/>
            <person name="Oren A."/>
            <person name="Chaudhuri R.R."/>
            <person name="La Ragione R."/>
            <person name="Hildebrand F."/>
            <person name="Pallen M.J."/>
        </authorList>
    </citation>
    <scope>NUCLEOTIDE SEQUENCE</scope>
    <source>
        <strain evidence="6">6919</strain>
    </source>
</reference>
<comment type="similarity">
    <text evidence="1">Belongs to the class IV-like SAM-binding methyltransferase superfamily. RNA methyltransferase TrmH family.</text>
</comment>
<protein>
    <submittedName>
        <fullName evidence="6">RNA methyltransferase</fullName>
    </submittedName>
</protein>
<name>A0A9D9IRZ5_9BACT</name>
<evidence type="ECO:0000256" key="3">
    <source>
        <dbReference type="ARBA" id="ARBA00022679"/>
    </source>
</evidence>
<reference evidence="6" key="1">
    <citation type="submission" date="2020-10" db="EMBL/GenBank/DDBJ databases">
        <authorList>
            <person name="Gilroy R."/>
        </authorList>
    </citation>
    <scope>NUCLEOTIDE SEQUENCE</scope>
    <source>
        <strain evidence="6">6919</strain>
    </source>
</reference>
<dbReference type="Pfam" id="PF22435">
    <property type="entry name" value="MRM3-like_sub_bind"/>
    <property type="match status" value="1"/>
</dbReference>
<sequence>MEVSNGIIKWVHSLAQKKNRDRERCFVAEGTKCVFDTLGAFRLRGLFCTENWLRAHNVERASVVSSVQIERMSMLKTPTEVIAVYEMPDYGAGLSEAVNNLNLALDGVQDPGNLGTIIRIADWFGIRDVYCSMNTVDVYNPKVVQATMGAISRVRTHYCDLPGLFHSLKDVPVFGTFLNGCNMYEEELDSKGFIVMGNEGNGISPEVERYVTKRLHIPSYPAGGLTSESLNVGMATAIVVSEFRRRMI</sequence>
<dbReference type="Proteomes" id="UP000823598">
    <property type="component" value="Unassembled WGS sequence"/>
</dbReference>
<keyword evidence="3" id="KW-0808">Transferase</keyword>
<evidence type="ECO:0000259" key="5">
    <source>
        <dbReference type="Pfam" id="PF22435"/>
    </source>
</evidence>
<dbReference type="PANTHER" id="PTHR43191:SF2">
    <property type="entry name" value="RRNA METHYLTRANSFERASE 3, MITOCHONDRIAL"/>
    <property type="match status" value="1"/>
</dbReference>